<dbReference type="EMBL" id="AMCI01000185">
    <property type="protein sequence ID" value="EJX10434.1"/>
    <property type="molecule type" value="Genomic_DNA"/>
</dbReference>
<sequence length="587" mass="66218">MKKTYLILAGLALTGTAAMAQEDGNRPVTFRGSIQSDVLIPQEDQKIGTGTYDDWALTNTYAELHMMSKYITAGARFEFTEYPLPGFEKDFQGWGLPYLYITGQYKNIQLTAGDFYDQFGSGLIFRTYEERSLGIDNSLRGGRLAFKPYKGINIKVLGGKQRHYWDNREMKKDNHWFDASAAWVYGGDVEFNVDQWFKKMDESNTRLTIGFSAVNKYESDEDILSLRPTAPDASGVPGIGAFKLNLPENVTAFDVRANLQKGNYNFLAEYAQKGYDPSFDNGYTYRKGSALLLSGSYSKRGMSVLLQAKRSEDMAFRSKRSLTGTSCFINHLPAFSMQHTYALAALYPYATQNALGEWAFQSEIGYNFKRKTALGGKYGTNVKLNFSHVRSIDRDPLLDAQGNPVGDVMGTEGYKSKFFKVGGEIYYQDFNIQVEKKLSKKFKLNTMYMNQRYNKTVVEGHGGTIKSHIGVLEGKYTINKQLTLRGEAQYLNTNQDQGDWWYGLLELSVLPNFMFTVSDMYNANVPNTDETATSKQHYYMFAGCFTHGAHRLQVSYGKTRAGYNCSGGVCRFVPASKGVQLSYNFNF</sequence>
<organism evidence="1">
    <name type="scientific">gut metagenome</name>
    <dbReference type="NCBI Taxonomy" id="749906"/>
    <lineage>
        <taxon>unclassified sequences</taxon>
        <taxon>metagenomes</taxon>
        <taxon>organismal metagenomes</taxon>
    </lineage>
</organism>
<proteinExistence type="predicted"/>
<comment type="caution">
    <text evidence="1">The sequence shown here is derived from an EMBL/GenBank/DDBJ whole genome shotgun (WGS) entry which is preliminary data.</text>
</comment>
<evidence type="ECO:0000313" key="1">
    <source>
        <dbReference type="EMBL" id="EJX10434.1"/>
    </source>
</evidence>
<reference evidence="1" key="1">
    <citation type="journal article" date="2012" name="PLoS ONE">
        <title>Gene sets for utilization of primary and secondary nutrition supplies in the distal gut of endangered iberian lynx.</title>
        <authorList>
            <person name="Alcaide M."/>
            <person name="Messina E."/>
            <person name="Richter M."/>
            <person name="Bargiela R."/>
            <person name="Peplies J."/>
            <person name="Huws S.A."/>
            <person name="Newbold C.J."/>
            <person name="Golyshin P.N."/>
            <person name="Simon M.A."/>
            <person name="Lopez G."/>
            <person name="Yakimov M.M."/>
            <person name="Ferrer M."/>
        </authorList>
    </citation>
    <scope>NUCLEOTIDE SEQUENCE</scope>
</reference>
<name>J9GRB0_9ZZZZ</name>
<dbReference type="Pfam" id="PF19494">
    <property type="entry name" value="DUF6029"/>
    <property type="match status" value="1"/>
</dbReference>
<accession>J9GRB0</accession>
<dbReference type="AlphaFoldDB" id="J9GRB0"/>
<gene>
    <name evidence="1" type="ORF">EVA_01267</name>
</gene>
<dbReference type="InterPro" id="IPR046070">
    <property type="entry name" value="DUF6029"/>
</dbReference>
<protein>
    <submittedName>
        <fullName evidence="1">Uncharacterized protein</fullName>
    </submittedName>
</protein>